<dbReference type="AlphaFoldDB" id="A0A9Q8LHX2"/>
<gene>
    <name evidence="1" type="ORF">CLAFUR5_06450</name>
</gene>
<proteinExistence type="predicted"/>
<name>A0A9Q8LHX2_PASFU</name>
<keyword evidence="2" id="KW-1185">Reference proteome</keyword>
<dbReference type="Proteomes" id="UP000756132">
    <property type="component" value="Chromosome 5"/>
</dbReference>
<protein>
    <submittedName>
        <fullName evidence="1">Uncharacterized protein</fullName>
    </submittedName>
</protein>
<evidence type="ECO:0000313" key="2">
    <source>
        <dbReference type="Proteomes" id="UP000756132"/>
    </source>
</evidence>
<accession>A0A9Q8LHX2</accession>
<organism evidence="1 2">
    <name type="scientific">Passalora fulva</name>
    <name type="common">Tomato leaf mold</name>
    <name type="synonym">Cladosporium fulvum</name>
    <dbReference type="NCBI Taxonomy" id="5499"/>
    <lineage>
        <taxon>Eukaryota</taxon>
        <taxon>Fungi</taxon>
        <taxon>Dikarya</taxon>
        <taxon>Ascomycota</taxon>
        <taxon>Pezizomycotina</taxon>
        <taxon>Dothideomycetes</taxon>
        <taxon>Dothideomycetidae</taxon>
        <taxon>Mycosphaerellales</taxon>
        <taxon>Mycosphaerellaceae</taxon>
        <taxon>Fulvia</taxon>
    </lineage>
</organism>
<reference evidence="1" key="1">
    <citation type="submission" date="2021-12" db="EMBL/GenBank/DDBJ databases">
        <authorList>
            <person name="Zaccaron A."/>
            <person name="Stergiopoulos I."/>
        </authorList>
    </citation>
    <scope>NUCLEOTIDE SEQUENCE</scope>
    <source>
        <strain evidence="1">Race5_Kim</strain>
    </source>
</reference>
<evidence type="ECO:0000313" key="1">
    <source>
        <dbReference type="EMBL" id="UJO17469.1"/>
    </source>
</evidence>
<dbReference type="GeneID" id="71986328"/>
<dbReference type="KEGG" id="ffu:CLAFUR5_06450"/>
<dbReference type="RefSeq" id="XP_047761835.1">
    <property type="nucleotide sequence ID" value="XM_047905598.1"/>
</dbReference>
<dbReference type="EMBL" id="CP090167">
    <property type="protein sequence ID" value="UJO17469.1"/>
    <property type="molecule type" value="Genomic_DNA"/>
</dbReference>
<sequence length="329" mass="37000">MIVDSACKPFEWRLVQSHTVRAVREHRAGGLIGECIHEARPNSVWMRMRVSQDANIAAHSTSLSRMRTTNTTTNTDQHPPTMASNIPSAARDPAVPSADGTCDFYNLPRELRDEVYSFAFAGQRVMLAPAVGAVIGRPVYHTVSKQWHQEAMPIFLRQVTAVIGLRSQLKKCIEAAERKNNIADMVLVLPCGDLRCDNSCGSAYRLPQYNGTKRLENWITDTRNEAAGLAEILTPCARLKCLAVQTHCGWINAFRKWVQEAEHAPHTQGLMYLINELLIQLELLEGVSVTFRRSIHKDDTYDTAHDEILRDDVRVLEKHFNKSSASPRT</sequence>
<reference evidence="1" key="2">
    <citation type="journal article" date="2022" name="Microb. Genom.">
        <title>A chromosome-scale genome assembly of the tomato pathogen Cladosporium fulvum reveals a compartmentalized genome architecture and the presence of a dispensable chromosome.</title>
        <authorList>
            <person name="Zaccaron A.Z."/>
            <person name="Chen L.H."/>
            <person name="Samaras A."/>
            <person name="Stergiopoulos I."/>
        </authorList>
    </citation>
    <scope>NUCLEOTIDE SEQUENCE</scope>
    <source>
        <strain evidence="1">Race5_Kim</strain>
    </source>
</reference>